<dbReference type="PROSITE" id="PS00973">
    <property type="entry name" value="USP_2"/>
    <property type="match status" value="1"/>
</dbReference>
<accession>A0ABD3RW80</accession>
<proteinExistence type="predicted"/>
<feature type="compositionally biased region" description="Polar residues" evidence="1">
    <location>
        <begin position="3302"/>
        <end position="3314"/>
    </location>
</feature>
<protein>
    <recommendedName>
        <fullName evidence="2">USP domain-containing protein</fullName>
    </recommendedName>
</protein>
<dbReference type="Pfam" id="PF00443">
    <property type="entry name" value="UCH"/>
    <property type="match status" value="1"/>
</dbReference>
<feature type="region of interest" description="Disordered" evidence="1">
    <location>
        <begin position="719"/>
        <end position="738"/>
    </location>
</feature>
<reference evidence="3 4" key="1">
    <citation type="submission" date="2024-10" db="EMBL/GenBank/DDBJ databases">
        <title>Updated reference genomes for cyclostephanoid diatoms.</title>
        <authorList>
            <person name="Roberts W.R."/>
            <person name="Alverson A.J."/>
        </authorList>
    </citation>
    <scope>NUCLEOTIDE SEQUENCE [LARGE SCALE GENOMIC DNA]</scope>
    <source>
        <strain evidence="3 4">AJA228-03</strain>
    </source>
</reference>
<dbReference type="InterPro" id="IPR050164">
    <property type="entry name" value="Peptidase_C19"/>
</dbReference>
<feature type="compositionally biased region" description="Low complexity" evidence="1">
    <location>
        <begin position="71"/>
        <end position="82"/>
    </location>
</feature>
<feature type="region of interest" description="Disordered" evidence="1">
    <location>
        <begin position="3280"/>
        <end position="3331"/>
    </location>
</feature>
<feature type="compositionally biased region" description="Polar residues" evidence="1">
    <location>
        <begin position="106"/>
        <end position="121"/>
    </location>
</feature>
<dbReference type="InterPro" id="IPR001394">
    <property type="entry name" value="Peptidase_C19_UCH"/>
</dbReference>
<feature type="compositionally biased region" description="Low complexity" evidence="1">
    <location>
        <begin position="16"/>
        <end position="33"/>
    </location>
</feature>
<feature type="region of interest" description="Disordered" evidence="1">
    <location>
        <begin position="2464"/>
        <end position="2493"/>
    </location>
</feature>
<sequence length="3478" mass="385161">MPPERTNINPNNIIVNGSTSSSVFGGGNNNNISEGASPPDGHGQESPNHPQQQGQQHPRMIGPQPPPPPQQQQQQQQSQKQQKQQERDKDKSERDQEEEGSDQNREGTTPRTTTNITMASQPPQHILQLWSEVAENLTKHQTVVWTKAVDSLESGRQHLRDHPAPPLPITAPSYATPLSSFSSSVDLRLPASSSPNDEKFDPTTTTDAETIAVTGASPAWNPGREFVDRYMIQVISILLEQQPMKIGQSEKDCVEKSVRCAMQIVKEDLEYMNDVDSAMRALMTEDGGATGDEGGRRTTTMATTTRRHHLRVLAAERNAGVMGPRPCPTLDALGHVFSKKKVYYKTQRQWSNAPVGLPEFRNHMISVFRRTRGFVALAKYLESRAGDPIAFPNLELCREILGGVYDGLPGHVGGSNIGDDKNVVGNGGGSNNNNNNNNNNILASSSLGGGVRGPTAEPSPADIQALSKQKSILSTSRAIASAIMKHILLLDEITLKKIDTKTIEGLRTQLHRLYREMSDADIVGPTGLSPPTVIPDETIGSPRALHEFFVFWRELSLRLITSQSLPLKLFGWDEIASLITESEKMAPPPRRYRVSGAGTSFINGIYEFDPKRVGPNGYVKSGVELQYHRRIPLDGGRIADDLNDHAGSADKVVGCGGNSVPQKKPTMPAVVPADIDGAGKTITLFRCTMRSSHKWWFLSEADEDQPGTDKDVDYYQHKSKRDEEALPSHSGWLTCRAGSDPPPTLEALGKMLPKGEEYNTLEHQLAKWAIENGVIELVLGDGIHREVVSRSAGLIKFLAGMSSDDGDNDVNDPATMSDGERGMKKYCLKASHLLLAWKTCTNKADAAVSAQIYQLLVSILPSLPSSLAIPLIEAIRFSLGQRGSVTPSGGIEKPSDHFFEVSEFCCAIAEKILADSARDGGNNAIATNNAMNKQDLSRKSNAVDPVREAILNLQWAVLSHKDALTLKSYESIKKFVSSEICKRDATSDKLRAIFLMHTRDEISKNVMCSDPNNQGVDETHALHMVQLAKFLLEGCDREEMVLMVSGHNLPMLLFRDLISYMKRRSSSTVTPMRKSSSMFNSSDQFNHAKLLSTRLQTLRFVYGLNINLDPLALDGPKIELSFEQLMRLWNVCSDPNDREALMMFLANASKPDDGSYNQQNDGNCGSLRPENSMHNIKSLSPCFSDNLYIFEHLFCADVGGPAWEDLNELAYQSFQSFDAKEARVSSLTTDALWRICLNSGNDVVASWAMNDLLAVYKNNSYGLSVAASVVEGDRNANETKEDDQFSQRIFSCLVQVKEGLVAGNRSSERSAERCIRILSAAIDQCNSLGGSARALVARLGTMIQMQHQGLASASTPSVDEYLNLVPHGMRGVYSCDTVSIIARATSRGVGTSLGSPSNDITVGDEGPTRYTSMQSERFLLEIHPLQTLASIKSQIASHCKHDEKRVKLNNLTGHRRSVNISNSEPRISVLPDTTLAADLGIMEGSEIIALLSDKVVASNNTIGNNGNANNTTVKFDLHDDPIREKRHQYPMSTSHPNSLDLNGLFSRNGPDGSSNLFFDTLISVLETLPVRAAHDGSSQVGNHKKSVDTHSLAWDLLLAMPTNPGIIAKVQRACSITGVAKVDPSGNEMVVEPIDDIPSWSSLLDFQHFELSVYVMQIVDSFLRPAPVMFSSLPGDLAAEISQSMFDRAKVFRTCFIESGGFDAVLQLFIMSGMGGDKNMGKRNKMGNEFALRIIQECFFRNNELSKEGRDVIVSFDEKTMSNFLNSLVSITIDDCGVSDNAILRVLKLARLMLESGGPSVTTSFTSLPGNAAETFLTSVLLWKGSGSLASASIRSAVNIRKCTEEMILAIPLLSASALPWLVKSLKRIDPSTDGSDEFFSVLLKLVSSVNQIENAAQLRELGTAVCIKLASCPRPNNETANIDHTTGVLCGCLKLLIALIEVDDGDNGGVLVEGSRHVIQSFNIRPWSDEYCAKNSWQREPESLSDNDKALVDLMGSIFDGFISSARSSGLPPICCDKVSRQLAFNVISAAAQACGGGTGYCILTHKINSIIANVAPALRHRWGQNASVDDTSSTSRNTNSVRYSGLKNQGCTCYMNSVLQQLFMMPALRKNLCSAEVPTIVRSSGGGAIVKGDALVGKKISVHWENGNKYDAVVASYEKATGMHTINYSPIHLASGLDNHQQRQQLVFDISTLPRDLPEEFILTEGRPGKETGAFEIIPTIIRTTLVNDGPLQESGATSKSQEALSQIQETPDEASSRKLLEEVQRTFVNLDEARGRCYDPRALVEASHCLKLEFDVWQQNDASEFAMKMLDRLEISLKKWSPSHFKFLAHTFGMKKTTQKICRECGLKTNREEDMMNIDCQIRNKTSIHEALSDMCEDEIMEGDNKVLCDSCKVKTNTVLRTAISVLPDVLVLSLKRFDLDYTTFETVKLNSRCEFGEALNMKKYTLQAKEVLEAANKNLENDNKSELGSTMDIEESETKDGNDEEDPLSVLPDEDYEYRLAGVLVHAGVAQGGHYYSFIKDRTTAKWYRFDDEDVTPFDSSSIEHECFGGKVKKETKFPNGHTHTVESEQFANALMLFYEKVKPVQFAAVAPMEEEPNAALSNLEYTNGYDIFLPEVRKSNSTHSWQSFLLTDEFQKFVKEFLDLCAGRKQLKEEEDSMDITPTSSPSPVLLWTEMESWRLDGIRMSLSFVFDVLFHLSLKKAALDDWSKILQEVFSSAYDIAAMFVSDLAKRTHQVYENWLRAFVMECPEEGSRRTALQIFSSAISSLLSNPTEQSLLQIWTQAWATQVLELETVLATKRQHGVVMPTRLEAVEMRPREDPSKIGVTATSIGIILSYLAQLIEVSPRYTQGNIELCFFIRELASGQTPTARILRDAMVEAQFIARLSCLAIREKTHEVLRAIFPGSSLPLDVVDAISREETLSSNIMHVGMNNAGIHGVGGNQLLLEAIGCLLGTPWIKQEAISFETGEVNRGRTIRALTPRAIEALTAVFEESKPRSSTGMILRDIRHYLQKCGQHVPPQRIDQIFSRHAVDEPDGSKLLTLKGFLAYYRDAVHTNEYQVQKELHAFGFRPDLTRRQDDCKWYFDESSGQKRPCSIRECIVNDLVMNSSCLSKIHNFTELGLQTLYFLNFAQTQSNNGVVEYILAASAIFRDSKRLIFDSLGYLYEHLGSWNGGSAAEGYPLIIMILNVLTAIRDEKQQSRIATVMINDDGEERREGLMTKGERILQEYPTDYRARAYADKYAEIIIMLQKQHAISNWMSLHRSRWTWIEPDAHPETTHPLQSRSDNSVRRGGGHQNVSTHHQNNDPNANDESDLDEDSRSDEDEDTIREMVVEGCGVPEINGIFTRAGSYDGVSKYTKHTKYQGKEEEFSLFRCKLTDNTRRWYISIVPMNAHPGTTKDIDFYAAVPSPHGEDGSLPPRANWMCIPNSGGIIPAPVVYPRSFVVPRNIYDEGDENQLPGNIIVDQDETGYL</sequence>
<feature type="region of interest" description="Disordered" evidence="1">
    <location>
        <begin position="2234"/>
        <end position="2258"/>
    </location>
</feature>
<evidence type="ECO:0000256" key="1">
    <source>
        <dbReference type="SAM" id="MobiDB-lite"/>
    </source>
</evidence>
<feature type="region of interest" description="Disordered" evidence="1">
    <location>
        <begin position="1"/>
        <end position="121"/>
    </location>
</feature>
<evidence type="ECO:0000313" key="3">
    <source>
        <dbReference type="EMBL" id="KAL3816485.1"/>
    </source>
</evidence>
<dbReference type="PANTHER" id="PTHR24006:SF827">
    <property type="entry name" value="UBIQUITIN CARBOXYL-TERMINAL HYDROLASE 34"/>
    <property type="match status" value="1"/>
</dbReference>
<name>A0ABD3RW80_9STRA</name>
<dbReference type="InterPro" id="IPR018200">
    <property type="entry name" value="USP_CS"/>
</dbReference>
<gene>
    <name evidence="3" type="ORF">ACHAXA_005841</name>
</gene>
<feature type="compositionally biased region" description="Polar residues" evidence="1">
    <location>
        <begin position="1"/>
        <end position="15"/>
    </location>
</feature>
<feature type="compositionally biased region" description="Low complexity" evidence="1">
    <location>
        <begin position="431"/>
        <end position="446"/>
    </location>
</feature>
<dbReference type="InterPro" id="IPR028889">
    <property type="entry name" value="USP"/>
</dbReference>
<dbReference type="EMBL" id="JALLPB020000146">
    <property type="protein sequence ID" value="KAL3816485.1"/>
    <property type="molecule type" value="Genomic_DNA"/>
</dbReference>
<evidence type="ECO:0000259" key="2">
    <source>
        <dbReference type="PROSITE" id="PS50235"/>
    </source>
</evidence>
<comment type="caution">
    <text evidence="3">The sequence shown here is derived from an EMBL/GenBank/DDBJ whole genome shotgun (WGS) entry which is preliminary data.</text>
</comment>
<organism evidence="3 4">
    <name type="scientific">Cyclostephanos tholiformis</name>
    <dbReference type="NCBI Taxonomy" id="382380"/>
    <lineage>
        <taxon>Eukaryota</taxon>
        <taxon>Sar</taxon>
        <taxon>Stramenopiles</taxon>
        <taxon>Ochrophyta</taxon>
        <taxon>Bacillariophyta</taxon>
        <taxon>Coscinodiscophyceae</taxon>
        <taxon>Thalassiosirophycidae</taxon>
        <taxon>Stephanodiscales</taxon>
        <taxon>Stephanodiscaceae</taxon>
        <taxon>Cyclostephanos</taxon>
    </lineage>
</organism>
<feature type="compositionally biased region" description="Acidic residues" evidence="1">
    <location>
        <begin position="3315"/>
        <end position="3331"/>
    </location>
</feature>
<dbReference type="Proteomes" id="UP001530377">
    <property type="component" value="Unassembled WGS sequence"/>
</dbReference>
<dbReference type="InterPro" id="IPR038765">
    <property type="entry name" value="Papain-like_cys_pep_sf"/>
</dbReference>
<dbReference type="Gene3D" id="3.90.70.10">
    <property type="entry name" value="Cysteine proteinases"/>
    <property type="match status" value="2"/>
</dbReference>
<dbReference type="SUPFAM" id="SSF54001">
    <property type="entry name" value="Cysteine proteinases"/>
    <property type="match status" value="1"/>
</dbReference>
<feature type="compositionally biased region" description="Polar residues" evidence="1">
    <location>
        <begin position="2237"/>
        <end position="2252"/>
    </location>
</feature>
<evidence type="ECO:0000313" key="4">
    <source>
        <dbReference type="Proteomes" id="UP001530377"/>
    </source>
</evidence>
<feature type="domain" description="USP" evidence="2">
    <location>
        <begin position="2086"/>
        <end position="2586"/>
    </location>
</feature>
<keyword evidence="4" id="KW-1185">Reference proteome</keyword>
<dbReference type="PANTHER" id="PTHR24006">
    <property type="entry name" value="UBIQUITIN CARBOXYL-TERMINAL HYDROLASE"/>
    <property type="match status" value="1"/>
</dbReference>
<feature type="compositionally biased region" description="Basic and acidic residues" evidence="1">
    <location>
        <begin position="83"/>
        <end position="94"/>
    </location>
</feature>
<feature type="region of interest" description="Disordered" evidence="1">
    <location>
        <begin position="423"/>
        <end position="461"/>
    </location>
</feature>
<dbReference type="PROSITE" id="PS50235">
    <property type="entry name" value="USP_3"/>
    <property type="match status" value="1"/>
</dbReference>